<accession>A0ABP0P8G5</accession>
<organism evidence="3 4">
    <name type="scientific">Durusdinium trenchii</name>
    <dbReference type="NCBI Taxonomy" id="1381693"/>
    <lineage>
        <taxon>Eukaryota</taxon>
        <taxon>Sar</taxon>
        <taxon>Alveolata</taxon>
        <taxon>Dinophyceae</taxon>
        <taxon>Suessiales</taxon>
        <taxon>Symbiodiniaceae</taxon>
        <taxon>Durusdinium</taxon>
    </lineage>
</organism>
<sequence length="379" mass="40829">MDPRGDAELADDAEPLQGGAVPSRRLSRRAVAAAVAGLAAVAAVGGFAWIELRGGSAVEVHRIAPLDDWEQIPGIEDFVRRAQDLELEQPVVVPLPSAWNLTECVIDALQAYAYLGQAILELWSAIDVEGSKCPDNTPAGCSVSVSGFLTSVSWVGAYISMAANACVAMGNQQATCANDWLTLTSSLGEIATAGAAVSEECDFNKDWVKLLKLKGEEAEEDEPDWRKFVPAGAGPTVDTALKIHELHRAHFNRDISSAFCAMDVTNAVSYLVREVIQIKVAIQSCPQPTACAVSIMNVLASFGWMIRFAAVGVTDCAHSDNQKASCAAYIADLCLGWAVEVRRRGGLEVWSHQWRRSSAARKTSPRAWDLFWGQIGDIR</sequence>
<feature type="transmembrane region" description="Helical" evidence="2">
    <location>
        <begin position="30"/>
        <end position="50"/>
    </location>
</feature>
<evidence type="ECO:0000313" key="4">
    <source>
        <dbReference type="Proteomes" id="UP001642484"/>
    </source>
</evidence>
<evidence type="ECO:0000313" key="3">
    <source>
        <dbReference type="EMBL" id="CAK9071359.1"/>
    </source>
</evidence>
<gene>
    <name evidence="3" type="ORF">CCMP2556_LOCUS35082</name>
</gene>
<comment type="caution">
    <text evidence="3">The sequence shown here is derived from an EMBL/GenBank/DDBJ whole genome shotgun (WGS) entry which is preliminary data.</text>
</comment>
<name>A0ABP0P8G5_9DINO</name>
<reference evidence="3 4" key="1">
    <citation type="submission" date="2024-02" db="EMBL/GenBank/DDBJ databases">
        <authorList>
            <person name="Chen Y."/>
            <person name="Shah S."/>
            <person name="Dougan E. K."/>
            <person name="Thang M."/>
            <person name="Chan C."/>
        </authorList>
    </citation>
    <scope>NUCLEOTIDE SEQUENCE [LARGE SCALE GENOMIC DNA]</scope>
</reference>
<dbReference type="Proteomes" id="UP001642484">
    <property type="component" value="Unassembled WGS sequence"/>
</dbReference>
<feature type="region of interest" description="Disordered" evidence="1">
    <location>
        <begin position="1"/>
        <end position="21"/>
    </location>
</feature>
<dbReference type="EMBL" id="CAXAMN010022607">
    <property type="protein sequence ID" value="CAK9071359.1"/>
    <property type="molecule type" value="Genomic_DNA"/>
</dbReference>
<keyword evidence="4" id="KW-1185">Reference proteome</keyword>
<evidence type="ECO:0000256" key="2">
    <source>
        <dbReference type="SAM" id="Phobius"/>
    </source>
</evidence>
<proteinExistence type="predicted"/>
<evidence type="ECO:0000256" key="1">
    <source>
        <dbReference type="SAM" id="MobiDB-lite"/>
    </source>
</evidence>
<keyword evidence="2" id="KW-1133">Transmembrane helix</keyword>
<keyword evidence="2" id="KW-0472">Membrane</keyword>
<keyword evidence="2" id="KW-0812">Transmembrane</keyword>
<protein>
    <submittedName>
        <fullName evidence="3">Uncharacterized protein</fullName>
    </submittedName>
</protein>